<evidence type="ECO:0000313" key="2">
    <source>
        <dbReference type="EMBL" id="PIL21001.1"/>
    </source>
</evidence>
<reference evidence="2 3" key="1">
    <citation type="submission" date="2013-09" db="EMBL/GenBank/DDBJ databases">
        <title>Genome sequencing of Phaeobacter antarcticus sp. nov. SM1211.</title>
        <authorList>
            <person name="Zhang X.-Y."/>
            <person name="Liu C."/>
            <person name="Chen X.-L."/>
            <person name="Xie B.-B."/>
            <person name="Qin Q.-L."/>
            <person name="Rong J.-C."/>
            <person name="Zhang Y.-Z."/>
        </authorList>
    </citation>
    <scope>NUCLEOTIDE SEQUENCE [LARGE SCALE GENOMIC DNA]</scope>
    <source>
        <strain evidence="2 3">SM1211</strain>
    </source>
</reference>
<protein>
    <recommendedName>
        <fullName evidence="4">ABC3 transporter permease protein domain-containing protein</fullName>
    </recommendedName>
</protein>
<dbReference type="RefSeq" id="WP_099910167.1">
    <property type="nucleotide sequence ID" value="NZ_AWWI01000048.1"/>
</dbReference>
<organism evidence="2 3">
    <name type="scientific">Puniceibacterium antarcticum</name>
    <dbReference type="NCBI Taxonomy" id="1206336"/>
    <lineage>
        <taxon>Bacteria</taxon>
        <taxon>Pseudomonadati</taxon>
        <taxon>Pseudomonadota</taxon>
        <taxon>Alphaproteobacteria</taxon>
        <taxon>Rhodobacterales</taxon>
        <taxon>Paracoccaceae</taxon>
        <taxon>Puniceibacterium</taxon>
    </lineage>
</organism>
<dbReference type="PANTHER" id="PTHR43738:SF2">
    <property type="entry name" value="ABC TRANSPORTER PERMEASE"/>
    <property type="match status" value="1"/>
</dbReference>
<feature type="transmembrane region" description="Helical" evidence="1">
    <location>
        <begin position="308"/>
        <end position="331"/>
    </location>
</feature>
<dbReference type="PANTHER" id="PTHR43738">
    <property type="entry name" value="ABC TRANSPORTER, MEMBRANE PROTEIN"/>
    <property type="match status" value="1"/>
</dbReference>
<dbReference type="Proteomes" id="UP000231259">
    <property type="component" value="Unassembled WGS sequence"/>
</dbReference>
<feature type="transmembrane region" description="Helical" evidence="1">
    <location>
        <begin position="16"/>
        <end position="38"/>
    </location>
</feature>
<evidence type="ECO:0008006" key="4">
    <source>
        <dbReference type="Google" id="ProtNLM"/>
    </source>
</evidence>
<evidence type="ECO:0000313" key="3">
    <source>
        <dbReference type="Proteomes" id="UP000231259"/>
    </source>
</evidence>
<evidence type="ECO:0000256" key="1">
    <source>
        <dbReference type="SAM" id="Phobius"/>
    </source>
</evidence>
<name>A0A2G8RHX3_9RHOB</name>
<keyword evidence="1" id="KW-0472">Membrane</keyword>
<dbReference type="InterPro" id="IPR051125">
    <property type="entry name" value="ABC-4/HrtB_transporter"/>
</dbReference>
<feature type="transmembrane region" description="Helical" evidence="1">
    <location>
        <begin position="50"/>
        <end position="71"/>
    </location>
</feature>
<keyword evidence="1" id="KW-1133">Transmembrane helix</keyword>
<gene>
    <name evidence="2" type="ORF">P775_06430</name>
</gene>
<keyword evidence="3" id="KW-1185">Reference proteome</keyword>
<dbReference type="AlphaFoldDB" id="A0A2G8RHX3"/>
<keyword evidence="1" id="KW-0812">Transmembrane</keyword>
<accession>A0A2G8RHX3</accession>
<proteinExistence type="predicted"/>
<dbReference type="OrthoDB" id="9784014at2"/>
<feature type="transmembrane region" description="Helical" evidence="1">
    <location>
        <begin position="403"/>
        <end position="425"/>
    </location>
</feature>
<dbReference type="EMBL" id="AWWI01000048">
    <property type="protein sequence ID" value="PIL21001.1"/>
    <property type="molecule type" value="Genomic_DNA"/>
</dbReference>
<comment type="caution">
    <text evidence="2">The sequence shown here is derived from an EMBL/GenBank/DDBJ whole genome shotgun (WGS) entry which is preliminary data.</text>
</comment>
<sequence length="435" mass="45263">MAFWDGLSPVVQDSSLLLALLAPIVLLGGALLRGYAPWAVLRALLWRSRVAALVFVALIAVSVGLGVALLAQERALRQGAARAADGFDLIVTAPGSEVTMLLATVYLQPSDVPLLDGAIYAEIARDPRVTLAAPIAFGDSYNGAPVVGTIAGFVDHLSGPLIEGRMFADHREAVVGARADVAMGAELEPAHGTGIDADAHAHSEEHYKVVGRMAATGSPWDRAILVPIEGVWEVHGLAAGHAEGAQDALGPPFEPTLFPGTPAILVVADRLVDNYALRAAFTRSDTMAFFPGAVIAMLNGLMGDVRQLMSVMALVTQTLVMAGVIAGLVILMRLFAGSLALLRAIGAPARFVFAVVWAYAAGLSVIGAALGLLLGRGAADILSRVISARTEVLVQANLGWPEVHLVAGFVTICVFVGLVPAALALRRIVVADLRA</sequence>
<feature type="transmembrane region" description="Helical" evidence="1">
    <location>
        <begin position="351"/>
        <end position="374"/>
    </location>
</feature>